<dbReference type="InterPro" id="IPR033248">
    <property type="entry name" value="Transketolase_C"/>
</dbReference>
<dbReference type="Gene3D" id="3.40.50.970">
    <property type="match status" value="1"/>
</dbReference>
<dbReference type="InterPro" id="IPR009014">
    <property type="entry name" value="Transketo_C/PFOR_II"/>
</dbReference>
<dbReference type="Gene3D" id="3.40.50.920">
    <property type="match status" value="1"/>
</dbReference>
<comment type="caution">
    <text evidence="5">The sequence shown here is derived from an EMBL/GenBank/DDBJ whole genome shotgun (WGS) entry which is preliminary data.</text>
</comment>
<dbReference type="InterPro" id="IPR029061">
    <property type="entry name" value="THDP-binding"/>
</dbReference>
<dbReference type="EMBL" id="PGTN01000012">
    <property type="protein sequence ID" value="PJF48537.1"/>
    <property type="molecule type" value="Genomic_DNA"/>
</dbReference>
<dbReference type="SUPFAM" id="SSF52518">
    <property type="entry name" value="Thiamin diphosphate-binding fold (THDP-binding)"/>
    <property type="match status" value="1"/>
</dbReference>
<dbReference type="SMART" id="SM00861">
    <property type="entry name" value="Transket_pyr"/>
    <property type="match status" value="1"/>
</dbReference>
<sequence length="327" mass="35902">MAEITYREALKRALREEMQRDPTVVIWGEDVVAYAGGGAYGVTSGLAKEFPGRVRDTPIAEEAIIGVGIGAAMGGMRPVCEIMTVNFTLVAWDQIVNHAAKQSHMFNGQIKVPMVIRTPNGHGRTAATHSQNFDAWFAHVPGLKVVAPSTPYDAKGLLKTSIRDDDPVVFLEHLQLYGTRGEVPDEEYLIPIGVSDYKRRGKDVTLVTWGRMTMESLKAARILAEEGIDVEIVDLRTLRPLDLSLALESVHKTNRVIVVEEGWRTAGLGAEIAASLQEMAFNDLDAPIARVAGLEVPMPYARNLERATLPFAEDVIAAVHAMMQKQY</sequence>
<dbReference type="Proteomes" id="UP000230790">
    <property type="component" value="Unassembled WGS sequence"/>
</dbReference>
<organism evidence="5 6">
    <name type="scientific">Candidatus Thermofonsia Clade 3 bacterium</name>
    <dbReference type="NCBI Taxonomy" id="2364212"/>
    <lineage>
        <taxon>Bacteria</taxon>
        <taxon>Bacillati</taxon>
        <taxon>Chloroflexota</taxon>
        <taxon>Candidatus Thermofontia</taxon>
        <taxon>Candidatus Thermofonsia Clade 3</taxon>
    </lineage>
</organism>
<keyword evidence="3" id="KW-0786">Thiamine pyrophosphate</keyword>
<comment type="cofactor">
    <cofactor evidence="1">
        <name>thiamine diphosphate</name>
        <dbReference type="ChEBI" id="CHEBI:58937"/>
    </cofactor>
</comment>
<reference evidence="5 6" key="1">
    <citation type="submission" date="2017-11" db="EMBL/GenBank/DDBJ databases">
        <title>Evolution of Phototrophy in the Chloroflexi Phylum Driven by Horizontal Gene Transfer.</title>
        <authorList>
            <person name="Ward L.M."/>
            <person name="Hemp J."/>
            <person name="Shih P.M."/>
            <person name="Mcglynn S.E."/>
            <person name="Fischer W."/>
        </authorList>
    </citation>
    <scope>NUCLEOTIDE SEQUENCE [LARGE SCALE GENOMIC DNA]</scope>
    <source>
        <strain evidence="5">JP3_7</strain>
    </source>
</reference>
<evidence type="ECO:0000256" key="3">
    <source>
        <dbReference type="ARBA" id="ARBA00023052"/>
    </source>
</evidence>
<dbReference type="InterPro" id="IPR005475">
    <property type="entry name" value="Transketolase-like_Pyr-bd"/>
</dbReference>
<dbReference type="FunFam" id="3.40.50.970:FF:000001">
    <property type="entry name" value="Pyruvate dehydrogenase E1 beta subunit"/>
    <property type="match status" value="1"/>
</dbReference>
<gene>
    <name evidence="5" type="ORF">CUN48_03125</name>
</gene>
<evidence type="ECO:0000256" key="2">
    <source>
        <dbReference type="ARBA" id="ARBA00023002"/>
    </source>
</evidence>
<dbReference type="CDD" id="cd07036">
    <property type="entry name" value="TPP_PYR_E1-PDHc-beta_like"/>
    <property type="match status" value="1"/>
</dbReference>
<keyword evidence="2" id="KW-0560">Oxidoreductase</keyword>
<evidence type="ECO:0000313" key="6">
    <source>
        <dbReference type="Proteomes" id="UP000230790"/>
    </source>
</evidence>
<dbReference type="Pfam" id="PF02780">
    <property type="entry name" value="Transketolase_C"/>
    <property type="match status" value="1"/>
</dbReference>
<evidence type="ECO:0000256" key="1">
    <source>
        <dbReference type="ARBA" id="ARBA00001964"/>
    </source>
</evidence>
<dbReference type="Pfam" id="PF02779">
    <property type="entry name" value="Transket_pyr"/>
    <property type="match status" value="1"/>
</dbReference>
<evidence type="ECO:0000313" key="5">
    <source>
        <dbReference type="EMBL" id="PJF48537.1"/>
    </source>
</evidence>
<dbReference type="SUPFAM" id="SSF52922">
    <property type="entry name" value="TK C-terminal domain-like"/>
    <property type="match status" value="1"/>
</dbReference>
<accession>A0A2M8QFE9</accession>
<proteinExistence type="predicted"/>
<dbReference type="GO" id="GO:0016491">
    <property type="term" value="F:oxidoreductase activity"/>
    <property type="evidence" value="ECO:0007669"/>
    <property type="project" value="UniProtKB-KW"/>
</dbReference>
<dbReference type="AlphaFoldDB" id="A0A2M8QFE9"/>
<dbReference type="FunFam" id="3.40.50.920:FF:000001">
    <property type="entry name" value="Pyruvate dehydrogenase E1 beta subunit"/>
    <property type="match status" value="1"/>
</dbReference>
<feature type="domain" description="Transketolase-like pyrimidine-binding" evidence="4">
    <location>
        <begin position="4"/>
        <end position="179"/>
    </location>
</feature>
<name>A0A2M8QFE9_9CHLR</name>
<dbReference type="PANTHER" id="PTHR43257">
    <property type="entry name" value="PYRUVATE DEHYDROGENASE E1 COMPONENT BETA SUBUNIT"/>
    <property type="match status" value="1"/>
</dbReference>
<dbReference type="NCBIfam" id="NF006667">
    <property type="entry name" value="PRK09212.1"/>
    <property type="match status" value="1"/>
</dbReference>
<evidence type="ECO:0000259" key="4">
    <source>
        <dbReference type="SMART" id="SM00861"/>
    </source>
</evidence>
<protein>
    <submittedName>
        <fullName evidence="5">Alpha-ketoacid dehydrogenase subunit beta</fullName>
    </submittedName>
</protein>
<dbReference type="PANTHER" id="PTHR43257:SF2">
    <property type="entry name" value="PYRUVATE DEHYDROGENASE E1 COMPONENT SUBUNIT BETA"/>
    <property type="match status" value="1"/>
</dbReference>